<proteinExistence type="predicted"/>
<comment type="caution">
    <text evidence="1">The sequence shown here is derived from an EMBL/GenBank/DDBJ whole genome shotgun (WGS) entry which is preliminary data.</text>
</comment>
<gene>
    <name evidence="1" type="ORF">LSH36_366g01006</name>
</gene>
<name>A0AAD9MZB4_9ANNE</name>
<dbReference type="AlphaFoldDB" id="A0AAD9MZB4"/>
<keyword evidence="2" id="KW-1185">Reference proteome</keyword>
<sequence>MALDLKFRDVQHKPIPTLTSLICRPIDNEHRSTDHDRHVTGSTTINDEVDCRVGSQIRTSQLRIRAQNPVRGFHRYPIRIGITATFEDPESTMHQYPDDGRYPDAPRSLVLHSSTDQDSDRRAILSRAITPRYCYRGSVPTIT</sequence>
<dbReference type="EMBL" id="JAODUP010000366">
    <property type="protein sequence ID" value="KAK2151357.1"/>
    <property type="molecule type" value="Genomic_DNA"/>
</dbReference>
<organism evidence="1 2">
    <name type="scientific">Paralvinella palmiformis</name>
    <dbReference type="NCBI Taxonomy" id="53620"/>
    <lineage>
        <taxon>Eukaryota</taxon>
        <taxon>Metazoa</taxon>
        <taxon>Spiralia</taxon>
        <taxon>Lophotrochozoa</taxon>
        <taxon>Annelida</taxon>
        <taxon>Polychaeta</taxon>
        <taxon>Sedentaria</taxon>
        <taxon>Canalipalpata</taxon>
        <taxon>Terebellida</taxon>
        <taxon>Terebelliformia</taxon>
        <taxon>Alvinellidae</taxon>
        <taxon>Paralvinella</taxon>
    </lineage>
</organism>
<evidence type="ECO:0000313" key="1">
    <source>
        <dbReference type="EMBL" id="KAK2151357.1"/>
    </source>
</evidence>
<reference evidence="1" key="1">
    <citation type="journal article" date="2023" name="Mol. Biol. Evol.">
        <title>Third-Generation Sequencing Reveals the Adaptive Role of the Epigenome in Three Deep-Sea Polychaetes.</title>
        <authorList>
            <person name="Perez M."/>
            <person name="Aroh O."/>
            <person name="Sun Y."/>
            <person name="Lan Y."/>
            <person name="Juniper S.K."/>
            <person name="Young C.R."/>
            <person name="Angers B."/>
            <person name="Qian P.Y."/>
        </authorList>
    </citation>
    <scope>NUCLEOTIDE SEQUENCE</scope>
    <source>
        <strain evidence="1">P08H-3</strain>
    </source>
</reference>
<protein>
    <submittedName>
        <fullName evidence="1">Uncharacterized protein</fullName>
    </submittedName>
</protein>
<accession>A0AAD9MZB4</accession>
<dbReference type="Proteomes" id="UP001208570">
    <property type="component" value="Unassembled WGS sequence"/>
</dbReference>
<evidence type="ECO:0000313" key="2">
    <source>
        <dbReference type="Proteomes" id="UP001208570"/>
    </source>
</evidence>